<proteinExistence type="predicted"/>
<protein>
    <submittedName>
        <fullName evidence="2">17132_t:CDS:1</fullName>
    </submittedName>
</protein>
<keyword evidence="3" id="KW-1185">Reference proteome</keyword>
<evidence type="ECO:0000313" key="2">
    <source>
        <dbReference type="EMBL" id="CAG8789420.1"/>
    </source>
</evidence>
<feature type="region of interest" description="Disordered" evidence="1">
    <location>
        <begin position="19"/>
        <end position="40"/>
    </location>
</feature>
<comment type="caution">
    <text evidence="2">The sequence shown here is derived from an EMBL/GenBank/DDBJ whole genome shotgun (WGS) entry which is preliminary data.</text>
</comment>
<reference evidence="2 3" key="1">
    <citation type="submission" date="2021-06" db="EMBL/GenBank/DDBJ databases">
        <authorList>
            <person name="Kallberg Y."/>
            <person name="Tangrot J."/>
            <person name="Rosling A."/>
        </authorList>
    </citation>
    <scope>NUCLEOTIDE SEQUENCE [LARGE SCALE GENOMIC DNA]</scope>
    <source>
        <strain evidence="2 3">120-4 pot B 10/14</strain>
    </source>
</reference>
<organism evidence="2 3">
    <name type="scientific">Gigaspora margarita</name>
    <dbReference type="NCBI Taxonomy" id="4874"/>
    <lineage>
        <taxon>Eukaryota</taxon>
        <taxon>Fungi</taxon>
        <taxon>Fungi incertae sedis</taxon>
        <taxon>Mucoromycota</taxon>
        <taxon>Glomeromycotina</taxon>
        <taxon>Glomeromycetes</taxon>
        <taxon>Diversisporales</taxon>
        <taxon>Gigasporaceae</taxon>
        <taxon>Gigaspora</taxon>
    </lineage>
</organism>
<accession>A0ABN7VPA6</accession>
<evidence type="ECO:0000256" key="1">
    <source>
        <dbReference type="SAM" id="MobiDB-lite"/>
    </source>
</evidence>
<sequence>KILNTMTEVQISKSGTKTMTLQAITPKRQKPKSSVKSPTW</sequence>
<dbReference type="EMBL" id="CAJVQB010018967">
    <property type="protein sequence ID" value="CAG8789420.1"/>
    <property type="molecule type" value="Genomic_DNA"/>
</dbReference>
<feature type="non-terminal residue" evidence="2">
    <location>
        <position position="1"/>
    </location>
</feature>
<dbReference type="Proteomes" id="UP000789901">
    <property type="component" value="Unassembled WGS sequence"/>
</dbReference>
<name>A0ABN7VPA6_GIGMA</name>
<gene>
    <name evidence="2" type="ORF">GMARGA_LOCUS20995</name>
</gene>
<evidence type="ECO:0000313" key="3">
    <source>
        <dbReference type="Proteomes" id="UP000789901"/>
    </source>
</evidence>